<evidence type="ECO:0000313" key="4">
    <source>
        <dbReference type="Proteomes" id="UP000253318"/>
    </source>
</evidence>
<dbReference type="SMART" id="SM00860">
    <property type="entry name" value="SMI1_KNR4"/>
    <property type="match status" value="1"/>
</dbReference>
<dbReference type="AlphaFoldDB" id="A0A368T2U9"/>
<sequence>MSVAVGMLRSVFPPIDESWRRILDWTAAHLPHALASGAGDDELRAAEKRLGFPLPPELRLWWSLERPDGVELAPFHHFVDLDTALDIRDSALSFHGPGTGPVREPHGGGTPPPDEGTAGTPPHGYSPRFLPIAEDGAGDHLYVDLRDGERHGCVMRWEHDGVNDETAEWLGLAHLLDDIAGALENGRPAGLRHYRDQGEPVTEDSGYVPVLVDGAGLEWRFPEELRTDKAAAAPADGPSLLAVRPMAAPLAPMVPQQFTPAMPSAVATRSSTAAVAAVRTSSGRPQAGDDGDVAGALVDEAVHGTTLLPGQALRRQSLTSASGEYTLIHQDDGNLVLYRNRDGLALWASNTWGTEAGTAELGQDGDLVLSDADGDPLWRSGTAGRPGARLVVGDDGDTVLYGADGGRLWATGTVQRPLPEGPVARGAVMLAGQTLRRQSLTSPSGDHTLVYQDDGNLVLYCGPAGRALWATGTDGCSVGVLTLYGDGDLVLHDTHGAPLWRTGTAGNPGARLEVGDDGDVVLRGADGMRLWGTGTRRREIPTGPPARGAAMRPGEVLAEGTLASPSGAYRFVHQDDGNLVLYSDRDGRALWATGTDGCSVGVLALYVDGNLVLSDAHGHPLWRSGTAGRPGARLVVGDDGDVVLYGADGARLWATGTKQRGVPSGPPAQGAVMRVGEVLARGALASPSGEFRLVHQDDGNLVLYARSHPGALWASNTHGATVGALALHEDGGLVLHDAQGHPVWRSHAAAGPGAELRVEDSGCAVLCDAEGTVLWRT</sequence>
<evidence type="ECO:0000256" key="1">
    <source>
        <dbReference type="SAM" id="MobiDB-lite"/>
    </source>
</evidence>
<name>A0A368T2U9_9ACTN</name>
<comment type="caution">
    <text evidence="3">The sequence shown here is derived from an EMBL/GenBank/DDBJ whole genome shotgun (WGS) entry which is preliminary data.</text>
</comment>
<evidence type="ECO:0000313" key="3">
    <source>
        <dbReference type="EMBL" id="RCV56047.1"/>
    </source>
</evidence>
<dbReference type="EMBL" id="QEIN01000136">
    <property type="protein sequence ID" value="RCV56047.1"/>
    <property type="molecule type" value="Genomic_DNA"/>
</dbReference>
<proteinExistence type="predicted"/>
<dbReference type="InterPro" id="IPR036426">
    <property type="entry name" value="Bulb-type_lectin_dom_sf"/>
</dbReference>
<dbReference type="SUPFAM" id="SSF51110">
    <property type="entry name" value="alpha-D-mannose-specific plant lectins"/>
    <property type="match status" value="4"/>
</dbReference>
<keyword evidence="4" id="KW-1185">Reference proteome</keyword>
<protein>
    <recommendedName>
        <fullName evidence="2">Bulb-type lectin domain-containing protein</fullName>
    </recommendedName>
</protein>
<dbReference type="InterPro" id="IPR018958">
    <property type="entry name" value="Knr4/Smi1-like_dom"/>
</dbReference>
<feature type="region of interest" description="Disordered" evidence="1">
    <location>
        <begin position="93"/>
        <end position="127"/>
    </location>
</feature>
<dbReference type="PROSITE" id="PS50927">
    <property type="entry name" value="BULB_LECTIN"/>
    <property type="match status" value="4"/>
</dbReference>
<feature type="domain" description="Bulb-type lectin" evidence="2">
    <location>
        <begin position="298"/>
        <end position="413"/>
    </location>
</feature>
<evidence type="ECO:0000259" key="2">
    <source>
        <dbReference type="PROSITE" id="PS50927"/>
    </source>
</evidence>
<feature type="domain" description="Bulb-type lectin" evidence="2">
    <location>
        <begin position="547"/>
        <end position="657"/>
    </location>
</feature>
<organism evidence="3 4">
    <name type="scientific">Marinitenerispora sediminis</name>
    <dbReference type="NCBI Taxonomy" id="1931232"/>
    <lineage>
        <taxon>Bacteria</taxon>
        <taxon>Bacillati</taxon>
        <taxon>Actinomycetota</taxon>
        <taxon>Actinomycetes</taxon>
        <taxon>Streptosporangiales</taxon>
        <taxon>Nocardiopsidaceae</taxon>
        <taxon>Marinitenerispora</taxon>
    </lineage>
</organism>
<dbReference type="Proteomes" id="UP000253318">
    <property type="component" value="Unassembled WGS sequence"/>
</dbReference>
<dbReference type="SUPFAM" id="SSF160631">
    <property type="entry name" value="SMI1/KNR4-like"/>
    <property type="match status" value="1"/>
</dbReference>
<dbReference type="OrthoDB" id="516973at2"/>
<gene>
    <name evidence="3" type="ORF">DEF24_17130</name>
</gene>
<dbReference type="SMART" id="SM00108">
    <property type="entry name" value="B_lectin"/>
    <property type="match status" value="4"/>
</dbReference>
<dbReference type="Gene3D" id="2.90.10.30">
    <property type="match status" value="4"/>
</dbReference>
<dbReference type="Pfam" id="PF09346">
    <property type="entry name" value="SMI1_KNR4"/>
    <property type="match status" value="1"/>
</dbReference>
<dbReference type="InterPro" id="IPR037883">
    <property type="entry name" value="Knr4/Smi1-like_sf"/>
</dbReference>
<accession>A0A368T2U9</accession>
<dbReference type="InterPro" id="IPR001480">
    <property type="entry name" value="Bulb-type_lectin_dom"/>
</dbReference>
<reference evidence="3 4" key="1">
    <citation type="submission" date="2018-04" db="EMBL/GenBank/DDBJ databases">
        <title>Novel actinobacteria from marine sediment.</title>
        <authorList>
            <person name="Ng Z.Y."/>
            <person name="Tan G.Y.A."/>
        </authorList>
    </citation>
    <scope>NUCLEOTIDE SEQUENCE [LARGE SCALE GENOMIC DNA]</scope>
    <source>
        <strain evidence="3 4">TPS81</strain>
    </source>
</reference>
<feature type="domain" description="Bulb-type lectin" evidence="2">
    <location>
        <begin position="425"/>
        <end position="535"/>
    </location>
</feature>
<feature type="domain" description="Bulb-type lectin" evidence="2">
    <location>
        <begin position="669"/>
        <end position="777"/>
    </location>
</feature>
<dbReference type="CDD" id="cd00028">
    <property type="entry name" value="B_lectin"/>
    <property type="match status" value="3"/>
</dbReference>